<dbReference type="Proteomes" id="UP001055057">
    <property type="component" value="Unassembled WGS sequence"/>
</dbReference>
<proteinExistence type="predicted"/>
<dbReference type="EMBL" id="BPRB01000333">
    <property type="protein sequence ID" value="GJE62503.1"/>
    <property type="molecule type" value="Genomic_DNA"/>
</dbReference>
<sequence length="85" mass="8726">MALRAELHGSDTPGIALALALAERGLGLRAARDAATQLFDHGFVVVALPRLDGLDGLRRALCGTGAEVVGYESPDTLDARAIGAT</sequence>
<reference evidence="1" key="2">
    <citation type="submission" date="2021-08" db="EMBL/GenBank/DDBJ databases">
        <authorList>
            <person name="Tani A."/>
            <person name="Ola A."/>
            <person name="Ogura Y."/>
            <person name="Katsura K."/>
            <person name="Hayashi T."/>
        </authorList>
    </citation>
    <scope>NUCLEOTIDE SEQUENCE</scope>
    <source>
        <strain evidence="1">DSM 23632</strain>
    </source>
</reference>
<protein>
    <submittedName>
        <fullName evidence="1">Uncharacterized protein</fullName>
    </submittedName>
</protein>
<reference evidence="1" key="1">
    <citation type="journal article" date="2021" name="Front. Microbiol.">
        <title>Comprehensive Comparative Genomics and Phenotyping of Methylobacterium Species.</title>
        <authorList>
            <person name="Alessa O."/>
            <person name="Ogura Y."/>
            <person name="Fujitani Y."/>
            <person name="Takami H."/>
            <person name="Hayashi T."/>
            <person name="Sahin N."/>
            <person name="Tani A."/>
        </authorList>
    </citation>
    <scope>NUCLEOTIDE SEQUENCE</scope>
    <source>
        <strain evidence="1">DSM 23632</strain>
    </source>
</reference>
<keyword evidence="2" id="KW-1185">Reference proteome</keyword>
<evidence type="ECO:0000313" key="2">
    <source>
        <dbReference type="Proteomes" id="UP001055057"/>
    </source>
</evidence>
<gene>
    <name evidence="1" type="ORF">MPOCJGCO_4636</name>
</gene>
<evidence type="ECO:0000313" key="1">
    <source>
        <dbReference type="EMBL" id="GJE62503.1"/>
    </source>
</evidence>
<accession>A0ABQ4U4Y3</accession>
<organism evidence="1 2">
    <name type="scientific">Methylobacterium trifolii</name>
    <dbReference type="NCBI Taxonomy" id="1003092"/>
    <lineage>
        <taxon>Bacteria</taxon>
        <taxon>Pseudomonadati</taxon>
        <taxon>Pseudomonadota</taxon>
        <taxon>Alphaproteobacteria</taxon>
        <taxon>Hyphomicrobiales</taxon>
        <taxon>Methylobacteriaceae</taxon>
        <taxon>Methylobacterium</taxon>
    </lineage>
</organism>
<name>A0ABQ4U4Y3_9HYPH</name>
<comment type="caution">
    <text evidence="1">The sequence shown here is derived from an EMBL/GenBank/DDBJ whole genome shotgun (WGS) entry which is preliminary data.</text>
</comment>
<dbReference type="RefSeq" id="WP_238185137.1">
    <property type="nucleotide sequence ID" value="NZ_BPRB01000333.1"/>
</dbReference>